<dbReference type="PANTHER" id="PTHR11319">
    <property type="entry name" value="G PROTEIN-COUPLED RECEPTOR-RELATED"/>
    <property type="match status" value="1"/>
</dbReference>
<feature type="compositionally biased region" description="Low complexity" evidence="1">
    <location>
        <begin position="68"/>
        <end position="115"/>
    </location>
</feature>
<dbReference type="InterPro" id="IPR008454">
    <property type="entry name" value="Collagen-bd_Cna-like_B-typ_dom"/>
</dbReference>
<name>A0ABS6W7P3_9BIFI</name>
<evidence type="ECO:0000259" key="5">
    <source>
        <dbReference type="Pfam" id="PF13229"/>
    </source>
</evidence>
<feature type="compositionally biased region" description="Low complexity" evidence="1">
    <location>
        <begin position="41"/>
        <end position="54"/>
    </location>
</feature>
<dbReference type="Pfam" id="PF13229">
    <property type="entry name" value="Beta_helix"/>
    <property type="match status" value="1"/>
</dbReference>
<keyword evidence="2" id="KW-1133">Transmembrane helix</keyword>
<keyword evidence="2" id="KW-0812">Transmembrane</keyword>
<dbReference type="RefSeq" id="WP_219080790.1">
    <property type="nucleotide sequence ID" value="NZ_JAHBBD010000006.1"/>
</dbReference>
<dbReference type="PANTHER" id="PTHR11319:SF35">
    <property type="entry name" value="OUTER MEMBRANE PROTEIN PMPC-RELATED"/>
    <property type="match status" value="1"/>
</dbReference>
<keyword evidence="7" id="KW-1185">Reference proteome</keyword>
<feature type="region of interest" description="Disordered" evidence="1">
    <location>
        <begin position="41"/>
        <end position="132"/>
    </location>
</feature>
<dbReference type="Pfam" id="PF05738">
    <property type="entry name" value="Cna_B"/>
    <property type="match status" value="1"/>
</dbReference>
<sequence length="976" mass="96686">MACIVAMALCGSLGLAAFGGTALADTADAAGGTAAVTTVSTADAPAAPDGATPGTDGGALPDGDAPVGDTGTPGAGTAAQPATGDAGAADGTGAAADDGATAGADDTPANGGNADTATNGAPDPAPVADPVAGIGDTTYATLADALAHAQPDDTIVLLKDASLDATVVVADNLTIELDQHEIQVSLPAANGTANAFDVRSGAVLTVRNGSIYGTPAQDSRAVLAHAGSGVVVDHARIADFRATSGNGGAISAQGASLTFDNAEFGFVDMADGGGVARWGYNEALSGGAVYAKDCTIRAVKTALYYNNATAAPQMSDAAVGSGGAMLLEGDATDAVIADSYCLSNTAGANGGALYLTGKGRLSVSNVWFDYNASGAKSNGGAIAASGGAVTIEGSKFQENIAKVAGGALYQRGGSLTVSGTQFLSNESQAKNTEGDGLQSGGAIYLASGADFAVTDSEFTGNKAPDASGGAIVAFYPKDFSVRTSTFKDNSVFTGNFLLSTGTGGLGGAIFAIITGDGLLEGNTFEGNEASAGGALCAYNLFGGMKSFVMRDNVMRGNTATVRGGAIRLLDREAAGDFTLESGLIEGNKAVIGGGIDLTARDPGDTQVDLALRNVLITGNRAGAGGGIWSCPSSQLRMYPTMGGAVYGNTAGMDENPGGMAVVGDDIQYEGLDTNGDKTFLPLESAPTTFMALSGRALGGGRVDWYEDAASRYADGPVLKDPAVWGGTNLTTGLHAELGADAIAAATAEARLVIRDNEADLVGGGIASNSIVEIGVPTGTVDVPVSKSWADGAAGADSVVAVLYRVADDGSRLRLDEATLDQDGGWSHTFDALPATYLAADGVERDVVYTVAEEGADGSGRVTIGGTTYESVVSGDAAGGFTITNTAVADPEPDPDGDPDPGEMPGGGDPKGDPDPGTPEPDDHGTGEGKQAASTDDAAKPKRLAATSGASMPMALAAALMLGAAVLTAVCRRAMRR</sequence>
<evidence type="ECO:0000313" key="7">
    <source>
        <dbReference type="Proteomes" id="UP000812844"/>
    </source>
</evidence>
<keyword evidence="2" id="KW-0472">Membrane</keyword>
<evidence type="ECO:0000313" key="6">
    <source>
        <dbReference type="EMBL" id="MBW3082525.1"/>
    </source>
</evidence>
<feature type="domain" description="Right handed beta helix" evidence="5">
    <location>
        <begin position="439"/>
        <end position="601"/>
    </location>
</feature>
<dbReference type="Proteomes" id="UP000812844">
    <property type="component" value="Unassembled WGS sequence"/>
</dbReference>
<dbReference type="CDD" id="cd00222">
    <property type="entry name" value="CollagenBindB"/>
    <property type="match status" value="1"/>
</dbReference>
<dbReference type="EMBL" id="JAHBBD010000006">
    <property type="protein sequence ID" value="MBW3082525.1"/>
    <property type="molecule type" value="Genomic_DNA"/>
</dbReference>
<protein>
    <submittedName>
        <fullName evidence="6">Cna B-type domain-containing protein</fullName>
    </submittedName>
</protein>
<gene>
    <name evidence="6" type="ORF">KIH73_03880</name>
</gene>
<evidence type="ECO:0000256" key="1">
    <source>
        <dbReference type="SAM" id="MobiDB-lite"/>
    </source>
</evidence>
<evidence type="ECO:0000259" key="4">
    <source>
        <dbReference type="Pfam" id="PF05738"/>
    </source>
</evidence>
<feature type="domain" description="CNA-B" evidence="4">
    <location>
        <begin position="782"/>
        <end position="885"/>
    </location>
</feature>
<evidence type="ECO:0000256" key="3">
    <source>
        <dbReference type="SAM" id="SignalP"/>
    </source>
</evidence>
<evidence type="ECO:0000256" key="2">
    <source>
        <dbReference type="SAM" id="Phobius"/>
    </source>
</evidence>
<feature type="chain" id="PRO_5045757738" evidence="3">
    <location>
        <begin position="25"/>
        <end position="976"/>
    </location>
</feature>
<feature type="signal peptide" evidence="3">
    <location>
        <begin position="1"/>
        <end position="24"/>
    </location>
</feature>
<accession>A0ABS6W7P3</accession>
<feature type="transmembrane region" description="Helical" evidence="2">
    <location>
        <begin position="949"/>
        <end position="970"/>
    </location>
</feature>
<feature type="region of interest" description="Disordered" evidence="1">
    <location>
        <begin position="883"/>
        <end position="945"/>
    </location>
</feature>
<comment type="caution">
    <text evidence="6">The sequence shown here is derived from an EMBL/GenBank/DDBJ whole genome shotgun (WGS) entry which is preliminary data.</text>
</comment>
<proteinExistence type="predicted"/>
<keyword evidence="3" id="KW-0732">Signal</keyword>
<feature type="compositionally biased region" description="Acidic residues" evidence="1">
    <location>
        <begin position="890"/>
        <end position="900"/>
    </location>
</feature>
<reference evidence="6 7" key="1">
    <citation type="submission" date="2021-05" db="EMBL/GenBank/DDBJ databases">
        <title>Phylogenetic classification of ten novel species belonging to the genus Bifidobacterium comprising B. colchicus sp. nov., B. abeli sp. nov., B. bicoloris sp. nov., B. guerezis sp. nov., B. rosaliae sp. nov., B. santillanensis sp. nov., B. argentati sp. nov., B. amazzoni sp. nov., B. pluviali sp. nov., and B. pinnaculum sp. nov.</title>
        <authorList>
            <person name="Lugli G.A."/>
            <person name="Ruiz Garcia L."/>
            <person name="Margolles A."/>
            <person name="Ventura M."/>
        </authorList>
    </citation>
    <scope>NUCLEOTIDE SEQUENCE [LARGE SCALE GENOMIC DNA]</scope>
    <source>
        <strain evidence="6 7">6T3</strain>
    </source>
</reference>
<dbReference type="InterPro" id="IPR039448">
    <property type="entry name" value="Beta_helix"/>
</dbReference>
<organism evidence="6 7">
    <name type="scientific">Bifidobacterium phasiani</name>
    <dbReference type="NCBI Taxonomy" id="2834431"/>
    <lineage>
        <taxon>Bacteria</taxon>
        <taxon>Bacillati</taxon>
        <taxon>Actinomycetota</taxon>
        <taxon>Actinomycetes</taxon>
        <taxon>Bifidobacteriales</taxon>
        <taxon>Bifidobacteriaceae</taxon>
        <taxon>Bifidobacterium</taxon>
    </lineage>
</organism>